<comment type="catalytic activity">
    <reaction evidence="10 14">
        <text>2'-deoxycytidine + H2O + H(+) = 2'-deoxyuridine + NH4(+)</text>
        <dbReference type="Rhea" id="RHEA:13433"/>
        <dbReference type="ChEBI" id="CHEBI:15377"/>
        <dbReference type="ChEBI" id="CHEBI:15378"/>
        <dbReference type="ChEBI" id="CHEBI:15698"/>
        <dbReference type="ChEBI" id="CHEBI:16450"/>
        <dbReference type="ChEBI" id="CHEBI:28938"/>
        <dbReference type="EC" id="3.5.4.5"/>
    </reaction>
</comment>
<dbReference type="InterPro" id="IPR002125">
    <property type="entry name" value="CMP_dCMP_dom"/>
</dbReference>
<dbReference type="PROSITE" id="PS00903">
    <property type="entry name" value="CYT_DCMP_DEAMINASES_1"/>
    <property type="match status" value="1"/>
</dbReference>
<keyword evidence="8 13" id="KW-0862">Zinc</keyword>
<feature type="active site" description="Proton donor" evidence="12">
    <location>
        <position position="55"/>
    </location>
</feature>
<dbReference type="PANTHER" id="PTHR11644">
    <property type="entry name" value="CYTIDINE DEAMINASE"/>
    <property type="match status" value="1"/>
</dbReference>
<organism evidence="16 17">
    <name type="scientific">Ruminococcus albus</name>
    <dbReference type="NCBI Taxonomy" id="1264"/>
    <lineage>
        <taxon>Bacteria</taxon>
        <taxon>Bacillati</taxon>
        <taxon>Bacillota</taxon>
        <taxon>Clostridia</taxon>
        <taxon>Eubacteriales</taxon>
        <taxon>Oscillospiraceae</taxon>
        <taxon>Ruminococcus</taxon>
    </lineage>
</organism>
<keyword evidence="6 13" id="KW-0479">Metal-binding</keyword>
<sequence length="127" mass="13711">MENKELLELAIEAASNSYCSYSGFSVGAALLTEDGRIFTGCNVENSSFSLTICAERTAIFKAVSEGCRKFKAIAIVGGAEGNYSHPCCPCGACLQVMSEFCDDDFSIILTNGEFTLGEFLPMRFELN</sequence>
<dbReference type="GO" id="GO:0005829">
    <property type="term" value="C:cytosol"/>
    <property type="evidence" value="ECO:0007669"/>
    <property type="project" value="TreeGrafter"/>
</dbReference>
<keyword evidence="7 14" id="KW-0378">Hydrolase</keyword>
<dbReference type="InterPro" id="IPR016193">
    <property type="entry name" value="Cytidine_deaminase-like"/>
</dbReference>
<evidence type="ECO:0000256" key="12">
    <source>
        <dbReference type="PIRSR" id="PIRSR606262-1"/>
    </source>
</evidence>
<comment type="catalytic activity">
    <reaction evidence="11 14">
        <text>cytidine + H2O + H(+) = uridine + NH4(+)</text>
        <dbReference type="Rhea" id="RHEA:16069"/>
        <dbReference type="ChEBI" id="CHEBI:15377"/>
        <dbReference type="ChEBI" id="CHEBI:15378"/>
        <dbReference type="ChEBI" id="CHEBI:16704"/>
        <dbReference type="ChEBI" id="CHEBI:17562"/>
        <dbReference type="ChEBI" id="CHEBI:28938"/>
        <dbReference type="EC" id="3.5.4.5"/>
    </reaction>
</comment>
<dbReference type="EMBL" id="FOAT01000003">
    <property type="protein sequence ID" value="SEK59856.1"/>
    <property type="molecule type" value="Genomic_DNA"/>
</dbReference>
<evidence type="ECO:0000256" key="10">
    <source>
        <dbReference type="ARBA" id="ARBA00049252"/>
    </source>
</evidence>
<dbReference type="GO" id="GO:0042802">
    <property type="term" value="F:identical protein binding"/>
    <property type="evidence" value="ECO:0007669"/>
    <property type="project" value="UniProtKB-ARBA"/>
</dbReference>
<dbReference type="GO" id="GO:0072527">
    <property type="term" value="P:pyrimidine-containing compound metabolic process"/>
    <property type="evidence" value="ECO:0007669"/>
    <property type="project" value="UniProtKB-ARBA"/>
</dbReference>
<gene>
    <name evidence="16" type="ORF">SAMN05216469_103319</name>
</gene>
<dbReference type="Gene3D" id="3.40.140.10">
    <property type="entry name" value="Cytidine Deaminase, domain 2"/>
    <property type="match status" value="1"/>
</dbReference>
<dbReference type="GO" id="GO:0004126">
    <property type="term" value="F:cytidine deaminase activity"/>
    <property type="evidence" value="ECO:0007669"/>
    <property type="project" value="UniProtKB-UniRule"/>
</dbReference>
<evidence type="ECO:0000256" key="6">
    <source>
        <dbReference type="ARBA" id="ARBA00022723"/>
    </source>
</evidence>
<dbReference type="OrthoDB" id="9795347at2"/>
<dbReference type="SUPFAM" id="SSF53927">
    <property type="entry name" value="Cytidine deaminase-like"/>
    <property type="match status" value="1"/>
</dbReference>
<evidence type="ECO:0000256" key="1">
    <source>
        <dbReference type="ARBA" id="ARBA00001947"/>
    </source>
</evidence>
<evidence type="ECO:0000256" key="8">
    <source>
        <dbReference type="ARBA" id="ARBA00022833"/>
    </source>
</evidence>
<dbReference type="PANTHER" id="PTHR11644:SF2">
    <property type="entry name" value="CYTIDINE DEAMINASE"/>
    <property type="match status" value="1"/>
</dbReference>
<evidence type="ECO:0000313" key="16">
    <source>
        <dbReference type="EMBL" id="SEK59856.1"/>
    </source>
</evidence>
<evidence type="ECO:0000313" key="17">
    <source>
        <dbReference type="Proteomes" id="UP000186015"/>
    </source>
</evidence>
<dbReference type="FunFam" id="3.40.140.10:FF:000008">
    <property type="entry name" value="Cytidine deaminase"/>
    <property type="match status" value="1"/>
</dbReference>
<evidence type="ECO:0000256" key="2">
    <source>
        <dbReference type="ARBA" id="ARBA00003949"/>
    </source>
</evidence>
<dbReference type="GO" id="GO:0055086">
    <property type="term" value="P:nucleobase-containing small molecule metabolic process"/>
    <property type="evidence" value="ECO:0007669"/>
    <property type="project" value="UniProtKB-ARBA"/>
</dbReference>
<name>A0A1H7IBI1_RUMAL</name>
<dbReference type="PROSITE" id="PS51747">
    <property type="entry name" value="CYT_DCMP_DEAMINASES_2"/>
    <property type="match status" value="1"/>
</dbReference>
<evidence type="ECO:0000256" key="5">
    <source>
        <dbReference type="ARBA" id="ARBA00018266"/>
    </source>
</evidence>
<evidence type="ECO:0000256" key="11">
    <source>
        <dbReference type="ARBA" id="ARBA00049558"/>
    </source>
</evidence>
<comment type="function">
    <text evidence="2 14">This enzyme scavenges exogenous and endogenous cytidine and 2'-deoxycytidine for UMP synthesis.</text>
</comment>
<evidence type="ECO:0000259" key="15">
    <source>
        <dbReference type="PROSITE" id="PS51747"/>
    </source>
</evidence>
<evidence type="ECO:0000256" key="9">
    <source>
        <dbReference type="ARBA" id="ARBA00032005"/>
    </source>
</evidence>
<evidence type="ECO:0000256" key="7">
    <source>
        <dbReference type="ARBA" id="ARBA00022801"/>
    </source>
</evidence>
<evidence type="ECO:0000256" key="14">
    <source>
        <dbReference type="RuleBase" id="RU364006"/>
    </source>
</evidence>
<dbReference type="EC" id="3.5.4.5" evidence="4 14"/>
<proteinExistence type="inferred from homology"/>
<dbReference type="AlphaFoldDB" id="A0A1H7IBI1"/>
<evidence type="ECO:0000256" key="3">
    <source>
        <dbReference type="ARBA" id="ARBA00006576"/>
    </source>
</evidence>
<dbReference type="Proteomes" id="UP000186015">
    <property type="component" value="Unassembled WGS sequence"/>
</dbReference>
<reference evidence="16 17" key="1">
    <citation type="submission" date="2016-10" db="EMBL/GenBank/DDBJ databases">
        <authorList>
            <person name="de Groot N.N."/>
        </authorList>
    </citation>
    <scope>NUCLEOTIDE SEQUENCE [LARGE SCALE GENOMIC DNA]</scope>
    <source>
        <strain evidence="16 17">KH2T6</strain>
    </source>
</reference>
<evidence type="ECO:0000256" key="4">
    <source>
        <dbReference type="ARBA" id="ARBA00012783"/>
    </source>
</evidence>
<evidence type="ECO:0000256" key="13">
    <source>
        <dbReference type="PIRSR" id="PIRSR606262-3"/>
    </source>
</evidence>
<dbReference type="InterPro" id="IPR006262">
    <property type="entry name" value="Cyt_deam_tetra"/>
</dbReference>
<feature type="binding site" evidence="13">
    <location>
        <position position="90"/>
    </location>
    <ligand>
        <name>Zn(2+)</name>
        <dbReference type="ChEBI" id="CHEBI:29105"/>
        <note>catalytic</note>
    </ligand>
</feature>
<dbReference type="InterPro" id="IPR050202">
    <property type="entry name" value="Cyt/Deoxycyt_deaminase"/>
</dbReference>
<feature type="domain" description="CMP/dCMP-type deaminase" evidence="15">
    <location>
        <begin position="1"/>
        <end position="127"/>
    </location>
</feature>
<feature type="binding site" evidence="13">
    <location>
        <position position="93"/>
    </location>
    <ligand>
        <name>Zn(2+)</name>
        <dbReference type="ChEBI" id="CHEBI:29105"/>
        <note>catalytic</note>
    </ligand>
</feature>
<comment type="cofactor">
    <cofactor evidence="1 13 14">
        <name>Zn(2+)</name>
        <dbReference type="ChEBI" id="CHEBI:29105"/>
    </cofactor>
</comment>
<protein>
    <recommendedName>
        <fullName evidence="5 14">Cytidine deaminase</fullName>
        <ecNumber evidence="4 14">3.5.4.5</ecNumber>
    </recommendedName>
    <alternativeName>
        <fullName evidence="9 14">Cytidine aminohydrolase</fullName>
    </alternativeName>
</protein>
<dbReference type="CDD" id="cd01283">
    <property type="entry name" value="cytidine_deaminase"/>
    <property type="match status" value="1"/>
</dbReference>
<dbReference type="InterPro" id="IPR016192">
    <property type="entry name" value="APOBEC/CMP_deaminase_Zn-bd"/>
</dbReference>
<dbReference type="GO" id="GO:0008270">
    <property type="term" value="F:zinc ion binding"/>
    <property type="evidence" value="ECO:0007669"/>
    <property type="project" value="UniProtKB-UniRule"/>
</dbReference>
<dbReference type="Pfam" id="PF00383">
    <property type="entry name" value="dCMP_cyt_deam_1"/>
    <property type="match status" value="1"/>
</dbReference>
<accession>A0A1H7IBI1</accession>
<dbReference type="RefSeq" id="WP_074830966.1">
    <property type="nucleotide sequence ID" value="NZ_FOAT01000003.1"/>
</dbReference>
<dbReference type="NCBIfam" id="TIGR01354">
    <property type="entry name" value="cyt_deam_tetra"/>
    <property type="match status" value="1"/>
</dbReference>
<comment type="similarity">
    <text evidence="3 14">Belongs to the cytidine and deoxycytidylate deaminase family.</text>
</comment>
<dbReference type="NCBIfam" id="NF004064">
    <property type="entry name" value="PRK05578.1"/>
    <property type="match status" value="1"/>
</dbReference>
<feature type="binding site" evidence="13">
    <location>
        <position position="53"/>
    </location>
    <ligand>
        <name>Zn(2+)</name>
        <dbReference type="ChEBI" id="CHEBI:29105"/>
        <note>catalytic</note>
    </ligand>
</feature>